<organism evidence="1 2">
    <name type="scientific">Tengunoibacter tsumagoiensis</name>
    <dbReference type="NCBI Taxonomy" id="2014871"/>
    <lineage>
        <taxon>Bacteria</taxon>
        <taxon>Bacillati</taxon>
        <taxon>Chloroflexota</taxon>
        <taxon>Ktedonobacteria</taxon>
        <taxon>Ktedonobacterales</taxon>
        <taxon>Dictyobacteraceae</taxon>
        <taxon>Tengunoibacter</taxon>
    </lineage>
</organism>
<proteinExistence type="predicted"/>
<dbReference type="Proteomes" id="UP000287352">
    <property type="component" value="Unassembled WGS sequence"/>
</dbReference>
<accession>A0A402A1S1</accession>
<keyword evidence="2" id="KW-1185">Reference proteome</keyword>
<gene>
    <name evidence="1" type="ORF">KTT_29520</name>
</gene>
<dbReference type="AlphaFoldDB" id="A0A402A1S1"/>
<reference evidence="2" key="1">
    <citation type="submission" date="2018-12" db="EMBL/GenBank/DDBJ databases">
        <title>Tengunoibacter tsumagoiensis gen. nov., sp. nov., Dictyobacter kobayashii sp. nov., D. alpinus sp. nov., and D. joshuensis sp. nov. and description of Dictyobacteraceae fam. nov. within the order Ktedonobacterales isolated from Tengu-no-mugimeshi.</title>
        <authorList>
            <person name="Wang C.M."/>
            <person name="Zheng Y."/>
            <person name="Sakai Y."/>
            <person name="Toyoda A."/>
            <person name="Minakuchi Y."/>
            <person name="Abe K."/>
            <person name="Yokota A."/>
            <person name="Yabe S."/>
        </authorList>
    </citation>
    <scope>NUCLEOTIDE SEQUENCE [LARGE SCALE GENOMIC DNA]</scope>
    <source>
        <strain evidence="2">Uno3</strain>
    </source>
</reference>
<dbReference type="EMBL" id="BIFR01000001">
    <property type="protein sequence ID" value="GCE13093.1"/>
    <property type="molecule type" value="Genomic_DNA"/>
</dbReference>
<comment type="caution">
    <text evidence="1">The sequence shown here is derived from an EMBL/GenBank/DDBJ whole genome shotgun (WGS) entry which is preliminary data.</text>
</comment>
<evidence type="ECO:0000313" key="2">
    <source>
        <dbReference type="Proteomes" id="UP000287352"/>
    </source>
</evidence>
<evidence type="ECO:0000313" key="1">
    <source>
        <dbReference type="EMBL" id="GCE13093.1"/>
    </source>
</evidence>
<sequence>MYARYSRDPQPLGPFSHNIRDGLALRFGKKRVTMTATELKKRQVTSYLSGQDLRTGQTFCSGVSVNSLNREQEKASIILEVY</sequence>
<name>A0A402A1S1_9CHLR</name>
<protein>
    <submittedName>
        <fullName evidence="1">Uncharacterized protein</fullName>
    </submittedName>
</protein>